<feature type="region of interest" description="Disordered" evidence="1">
    <location>
        <begin position="241"/>
        <end position="271"/>
    </location>
</feature>
<evidence type="ECO:0000256" key="1">
    <source>
        <dbReference type="SAM" id="MobiDB-lite"/>
    </source>
</evidence>
<protein>
    <submittedName>
        <fullName evidence="2">Uncharacterized protein</fullName>
    </submittedName>
</protein>
<evidence type="ECO:0000313" key="3">
    <source>
        <dbReference type="Proteomes" id="UP000278143"/>
    </source>
</evidence>
<sequence>MSRFSCYGAVDMEIAIDDRRQIEIQASLTSGANAKLRIKLKELLLDERVDELQFPLPFSEIINDALPDPVYVMIENRHPYLLLKRVECATIVGDCTTQPAALISGNGGRASANFSFTAASASAPAACVGMLLYALAWPDGQMLANQPHLLVAWRAEGTNEEREFFARFIDRSMPGVDQFGLVPSARMGAATRATAAKETDRHGGDDGRGESLVQRLFQLINTAGMSAAGRMVMHRCTLGKLETHSPSSSSASSSSMVGQAGSNNNNDNSSSTSIAAAGLELNVQGDMSREGAVNLVVAIGEEVLKRSATTVTAPRRDHRGGLI</sequence>
<keyword evidence="3" id="KW-1185">Reference proteome</keyword>
<dbReference type="Proteomes" id="UP000278143">
    <property type="component" value="Unassembled WGS sequence"/>
</dbReference>
<dbReference type="EMBL" id="KZ992204">
    <property type="protein sequence ID" value="RKP22362.1"/>
    <property type="molecule type" value="Genomic_DNA"/>
</dbReference>
<feature type="compositionally biased region" description="Low complexity" evidence="1">
    <location>
        <begin position="262"/>
        <end position="271"/>
    </location>
</feature>
<name>A0A4P9YSM8_9FUNG</name>
<feature type="compositionally biased region" description="Low complexity" evidence="1">
    <location>
        <begin position="245"/>
        <end position="255"/>
    </location>
</feature>
<gene>
    <name evidence="2" type="ORF">SYNPS1DRAFT_32054</name>
</gene>
<organism evidence="2 3">
    <name type="scientific">Syncephalis pseudoplumigaleata</name>
    <dbReference type="NCBI Taxonomy" id="1712513"/>
    <lineage>
        <taxon>Eukaryota</taxon>
        <taxon>Fungi</taxon>
        <taxon>Fungi incertae sedis</taxon>
        <taxon>Zoopagomycota</taxon>
        <taxon>Zoopagomycotina</taxon>
        <taxon>Zoopagomycetes</taxon>
        <taxon>Zoopagales</taxon>
        <taxon>Piptocephalidaceae</taxon>
        <taxon>Syncephalis</taxon>
    </lineage>
</organism>
<evidence type="ECO:0000313" key="2">
    <source>
        <dbReference type="EMBL" id="RKP22362.1"/>
    </source>
</evidence>
<accession>A0A4P9YSM8</accession>
<reference evidence="3" key="1">
    <citation type="journal article" date="2018" name="Nat. Microbiol.">
        <title>Leveraging single-cell genomics to expand the fungal tree of life.</title>
        <authorList>
            <person name="Ahrendt S.R."/>
            <person name="Quandt C.A."/>
            <person name="Ciobanu D."/>
            <person name="Clum A."/>
            <person name="Salamov A."/>
            <person name="Andreopoulos B."/>
            <person name="Cheng J.F."/>
            <person name="Woyke T."/>
            <person name="Pelin A."/>
            <person name="Henrissat B."/>
            <person name="Reynolds N.K."/>
            <person name="Benny G.L."/>
            <person name="Smith M.E."/>
            <person name="James T.Y."/>
            <person name="Grigoriev I.V."/>
        </authorList>
    </citation>
    <scope>NUCLEOTIDE SEQUENCE [LARGE SCALE GENOMIC DNA]</scope>
    <source>
        <strain evidence="3">Benny S71-1</strain>
    </source>
</reference>
<dbReference type="AlphaFoldDB" id="A0A4P9YSM8"/>
<proteinExistence type="predicted"/>